<sequence length="373" mass="40599">MDRRSFIKKAGLAGAGAAATTALAAPAIAQENPKITWRLTSSFPKALDTIYGAAETMAEFVRGATGGNFDIQVYAAGEIVPGLQAADAASAGTVELAHTASYYYWGKDPVYALGTAIPFGLNARLQNAWFYYPTSDGVSGNDLMNEFYATQNLIGFPCGNTGAQMGGWFRKEINTVEDLKGLKMRIGGMGGKIIEKLGVVPQQIAGGDIYASLEKGTIDACEWVGPYDDAKLGFNKVAPYYYYPGWWEGGPVLHTMANKDKYAELPKHYQAILEVACRAANTDMMANYDSKNPAALKQLVGAGTQLRPFSREILEASYEAAKGTYAEISAENATFKKIYDHQLAFKKDAYLWMQLSENTFDTFMMIQQQAGKL</sequence>
<dbReference type="Proteomes" id="UP000221168">
    <property type="component" value="Unassembled WGS sequence"/>
</dbReference>
<dbReference type="InterPro" id="IPR018389">
    <property type="entry name" value="DctP_fam"/>
</dbReference>
<evidence type="ECO:0000256" key="4">
    <source>
        <dbReference type="SAM" id="SignalP"/>
    </source>
</evidence>
<feature type="signal peptide" evidence="4">
    <location>
        <begin position="1"/>
        <end position="24"/>
    </location>
</feature>
<keyword evidence="6" id="KW-1185">Reference proteome</keyword>
<gene>
    <name evidence="5" type="ORF">CSC94_14135</name>
</gene>
<reference evidence="5 6" key="1">
    <citation type="submission" date="2017-10" db="EMBL/GenBank/DDBJ databases">
        <title>Sedimentibacterium mangrovi gen. nov., sp. nov., a novel member of family Phyllobacteriacea isolated from mangrove sediment.</title>
        <authorList>
            <person name="Liao H."/>
            <person name="Tian Y."/>
        </authorList>
    </citation>
    <scope>NUCLEOTIDE SEQUENCE [LARGE SCALE GENOMIC DNA]</scope>
    <source>
        <strain evidence="5 6">X9-2-2</strain>
    </source>
</reference>
<dbReference type="PIRSF" id="PIRSF039026">
    <property type="entry name" value="SiaP"/>
    <property type="match status" value="1"/>
</dbReference>
<protein>
    <submittedName>
        <fullName evidence="5">ABC transporter substrate-binding protein</fullName>
    </submittedName>
</protein>
<dbReference type="CDD" id="cd13682">
    <property type="entry name" value="PBP2_TRAP_alpha-ketoacid"/>
    <property type="match status" value="1"/>
</dbReference>
<evidence type="ECO:0000256" key="1">
    <source>
        <dbReference type="ARBA" id="ARBA00022729"/>
    </source>
</evidence>
<dbReference type="InterPro" id="IPR019546">
    <property type="entry name" value="TAT_signal_bac_arc"/>
</dbReference>
<dbReference type="Gene3D" id="3.40.190.170">
    <property type="entry name" value="Bacterial extracellular solute-binding protein, family 7"/>
    <property type="match status" value="1"/>
</dbReference>
<feature type="binding site" evidence="3">
    <location>
        <position position="223"/>
    </location>
    <ligand>
        <name>Na(+)</name>
        <dbReference type="ChEBI" id="CHEBI:29101"/>
    </ligand>
</feature>
<evidence type="ECO:0000256" key="3">
    <source>
        <dbReference type="PIRSR" id="PIRSR039026-2"/>
    </source>
</evidence>
<dbReference type="InterPro" id="IPR026289">
    <property type="entry name" value="SBP_TakP-like"/>
</dbReference>
<feature type="binding site" evidence="3">
    <location>
        <position position="222"/>
    </location>
    <ligand>
        <name>substrate</name>
    </ligand>
</feature>
<dbReference type="NCBIfam" id="TIGR01409">
    <property type="entry name" value="TAT_signal_seq"/>
    <property type="match status" value="1"/>
</dbReference>
<proteinExistence type="predicted"/>
<dbReference type="RefSeq" id="WP_099307003.1">
    <property type="nucleotide sequence ID" value="NZ_PDVP01000008.1"/>
</dbReference>
<dbReference type="InterPro" id="IPR006311">
    <property type="entry name" value="TAT_signal"/>
</dbReference>
<feature type="chain" id="PRO_5013585329" evidence="4">
    <location>
        <begin position="25"/>
        <end position="373"/>
    </location>
</feature>
<evidence type="ECO:0000313" key="6">
    <source>
        <dbReference type="Proteomes" id="UP000221168"/>
    </source>
</evidence>
<organism evidence="5 6">
    <name type="scientific">Zhengella mangrovi</name>
    <dbReference type="NCBI Taxonomy" id="1982044"/>
    <lineage>
        <taxon>Bacteria</taxon>
        <taxon>Pseudomonadati</taxon>
        <taxon>Pseudomonadota</taxon>
        <taxon>Alphaproteobacteria</taxon>
        <taxon>Hyphomicrobiales</taxon>
        <taxon>Notoacmeibacteraceae</taxon>
        <taxon>Zhengella</taxon>
    </lineage>
</organism>
<dbReference type="GO" id="GO:0015849">
    <property type="term" value="P:organic acid transport"/>
    <property type="evidence" value="ECO:0007669"/>
    <property type="project" value="InterPro"/>
</dbReference>
<dbReference type="NCBIfam" id="NF037995">
    <property type="entry name" value="TRAP_S1"/>
    <property type="match status" value="1"/>
</dbReference>
<dbReference type="Gene3D" id="3.40.190.10">
    <property type="entry name" value="Periplasmic binding protein-like II"/>
    <property type="match status" value="1"/>
</dbReference>
<dbReference type="InterPro" id="IPR038404">
    <property type="entry name" value="TRAP_DctP_sf"/>
</dbReference>
<keyword evidence="3" id="KW-0479">Metal-binding</keyword>
<comment type="caution">
    <text evidence="5">The sequence shown here is derived from an EMBL/GenBank/DDBJ whole genome shotgun (WGS) entry which is preliminary data.</text>
</comment>
<feature type="binding site" evidence="2">
    <location>
        <position position="185"/>
    </location>
    <ligand>
        <name>substrate</name>
    </ligand>
</feature>
<evidence type="ECO:0000313" key="5">
    <source>
        <dbReference type="EMBL" id="PHP66423.1"/>
    </source>
</evidence>
<accession>A0A2G1QLM0</accession>
<dbReference type="GO" id="GO:0043177">
    <property type="term" value="F:organic acid binding"/>
    <property type="evidence" value="ECO:0007669"/>
    <property type="project" value="InterPro"/>
</dbReference>
<dbReference type="AlphaFoldDB" id="A0A2G1QLM0"/>
<dbReference type="PANTHER" id="PTHR33376:SF5">
    <property type="entry name" value="EXTRACYTOPLASMIC SOLUTE RECEPTOR PROTEIN"/>
    <property type="match status" value="1"/>
</dbReference>
<evidence type="ECO:0000256" key="2">
    <source>
        <dbReference type="PIRSR" id="PIRSR039026-1"/>
    </source>
</evidence>
<dbReference type="GO" id="GO:0046872">
    <property type="term" value="F:metal ion binding"/>
    <property type="evidence" value="ECO:0007669"/>
    <property type="project" value="UniProtKB-KW"/>
</dbReference>
<dbReference type="GO" id="GO:0031317">
    <property type="term" value="C:tripartite ATP-independent periplasmic transporter complex"/>
    <property type="evidence" value="ECO:0007669"/>
    <property type="project" value="InterPro"/>
</dbReference>
<dbReference type="GO" id="GO:0055085">
    <property type="term" value="P:transmembrane transport"/>
    <property type="evidence" value="ECO:0007669"/>
    <property type="project" value="InterPro"/>
</dbReference>
<feature type="binding site" evidence="3">
    <location>
        <position position="248"/>
    </location>
    <ligand>
        <name>substrate</name>
    </ligand>
</feature>
<dbReference type="Pfam" id="PF03480">
    <property type="entry name" value="DctP"/>
    <property type="match status" value="1"/>
</dbReference>
<dbReference type="EMBL" id="PDVP01000008">
    <property type="protein sequence ID" value="PHP66423.1"/>
    <property type="molecule type" value="Genomic_DNA"/>
</dbReference>
<keyword evidence="1 4" id="KW-0732">Signal</keyword>
<feature type="binding site" evidence="2">
    <location>
        <position position="164"/>
    </location>
    <ligand>
        <name>substrate</name>
    </ligand>
</feature>
<dbReference type="OrthoDB" id="9780733at2"/>
<dbReference type="PROSITE" id="PS51318">
    <property type="entry name" value="TAT"/>
    <property type="match status" value="1"/>
</dbReference>
<dbReference type="PANTHER" id="PTHR33376">
    <property type="match status" value="1"/>
</dbReference>
<name>A0A2G1QLM0_9HYPH</name>
<dbReference type="InterPro" id="IPR041722">
    <property type="entry name" value="TakP/all3028"/>
</dbReference>